<accession>A0AA38W0G0</accession>
<gene>
    <name evidence="1" type="ORF">NKR19_g943</name>
</gene>
<evidence type="ECO:0000313" key="2">
    <source>
        <dbReference type="Proteomes" id="UP001174691"/>
    </source>
</evidence>
<reference evidence="1" key="1">
    <citation type="submission" date="2022-07" db="EMBL/GenBank/DDBJ databases">
        <title>Fungi with potential for degradation of polypropylene.</title>
        <authorList>
            <person name="Gostincar C."/>
        </authorList>
    </citation>
    <scope>NUCLEOTIDE SEQUENCE</scope>
    <source>
        <strain evidence="1">EXF-13287</strain>
    </source>
</reference>
<dbReference type="EMBL" id="JANBVN010000008">
    <property type="protein sequence ID" value="KAJ9164869.1"/>
    <property type="molecule type" value="Genomic_DNA"/>
</dbReference>
<dbReference type="Proteomes" id="UP001174691">
    <property type="component" value="Unassembled WGS sequence"/>
</dbReference>
<name>A0AA38W0G0_9PEZI</name>
<evidence type="ECO:0000313" key="1">
    <source>
        <dbReference type="EMBL" id="KAJ9164869.1"/>
    </source>
</evidence>
<keyword evidence="2" id="KW-1185">Reference proteome</keyword>
<protein>
    <recommendedName>
        <fullName evidence="3">ABM domain-containing protein</fullName>
    </recommendedName>
</protein>
<comment type="caution">
    <text evidence="1">The sequence shown here is derived from an EMBL/GenBank/DDBJ whole genome shotgun (WGS) entry which is preliminary data.</text>
</comment>
<sequence>MSTAILQLTLLQLKPDSKLDEVGSPAGDALLDVISVVTKAGDGQNRAYFGHQLENPGVGVLAFVYPTEEASRVFSPPSAPKLGAFSTSAATRTFEFSPAEGLDKALEAPTTEIATGYGAEEGYEKNMREFSEVLNGELKGKEDAGFHGCVVGTTVQDISREEGGEKAKAVALVVGWDSREKHMEGREVGEIPSKIGLIRVQRKEMDMWHVNFKEY</sequence>
<organism evidence="1 2">
    <name type="scientific">Coniochaeta hoffmannii</name>
    <dbReference type="NCBI Taxonomy" id="91930"/>
    <lineage>
        <taxon>Eukaryota</taxon>
        <taxon>Fungi</taxon>
        <taxon>Dikarya</taxon>
        <taxon>Ascomycota</taxon>
        <taxon>Pezizomycotina</taxon>
        <taxon>Sordariomycetes</taxon>
        <taxon>Sordariomycetidae</taxon>
        <taxon>Coniochaetales</taxon>
        <taxon>Coniochaetaceae</taxon>
        <taxon>Coniochaeta</taxon>
    </lineage>
</organism>
<evidence type="ECO:0008006" key="3">
    <source>
        <dbReference type="Google" id="ProtNLM"/>
    </source>
</evidence>
<dbReference type="AlphaFoldDB" id="A0AA38W0G0"/>
<proteinExistence type="predicted"/>